<sequence>MSTTIEHVFPTRRDAELAIERLVQEHGFERTDIFVTPVGQENSVGQAVNGGDAAAPLEEDRTDAPIDTAITVSIDLNNEERASIVHSVFNELEER</sequence>
<reference evidence="1 2" key="1">
    <citation type="journal article" date="2013" name="Genome Announc.">
        <title>Draft Genome Sequence of Sphingobium quisquiliarum Strain P25T, a Novel Hexachlorocyclohexane (HCH)-Degrading Bacterium Isolated from an HCH Dumpsite.</title>
        <authorList>
            <person name="Kumar Singh A."/>
            <person name="Sangwan N."/>
            <person name="Sharma A."/>
            <person name="Gupta V."/>
            <person name="Khurana J.P."/>
            <person name="Lal R."/>
        </authorList>
    </citation>
    <scope>NUCLEOTIDE SEQUENCE [LARGE SCALE GENOMIC DNA]</scope>
    <source>
        <strain evidence="1 2">P25</strain>
    </source>
</reference>
<keyword evidence="2" id="KW-1185">Reference proteome</keyword>
<comment type="caution">
    <text evidence="1">The sequence shown here is derived from an EMBL/GenBank/DDBJ whole genome shotgun (WGS) entry which is preliminary data.</text>
</comment>
<name>T0HDQ4_9SPHN</name>
<protein>
    <submittedName>
        <fullName evidence="1">Uncharacterized protein</fullName>
    </submittedName>
</protein>
<evidence type="ECO:0000313" key="2">
    <source>
        <dbReference type="Proteomes" id="UP000015525"/>
    </source>
</evidence>
<organism evidence="1 2">
    <name type="scientific">Sphingobium quisquiliarum P25</name>
    <dbReference type="NCBI Taxonomy" id="1329909"/>
    <lineage>
        <taxon>Bacteria</taxon>
        <taxon>Pseudomonadati</taxon>
        <taxon>Pseudomonadota</taxon>
        <taxon>Alphaproteobacteria</taxon>
        <taxon>Sphingomonadales</taxon>
        <taxon>Sphingomonadaceae</taxon>
        <taxon>Sphingobium</taxon>
    </lineage>
</organism>
<evidence type="ECO:0000313" key="1">
    <source>
        <dbReference type="EMBL" id="EQB14466.1"/>
    </source>
</evidence>
<dbReference type="AlphaFoldDB" id="T0HDQ4"/>
<dbReference type="Proteomes" id="UP000015525">
    <property type="component" value="Unassembled WGS sequence"/>
</dbReference>
<gene>
    <name evidence="1" type="ORF">L288_01605</name>
</gene>
<dbReference type="EMBL" id="ATHO01000010">
    <property type="protein sequence ID" value="EQB14466.1"/>
    <property type="molecule type" value="Genomic_DNA"/>
</dbReference>
<dbReference type="PATRIC" id="fig|1329909.3.peg.293"/>
<proteinExistence type="predicted"/>
<accession>T0HDQ4</accession>
<dbReference type="RefSeq" id="WP_021236647.1">
    <property type="nucleotide sequence ID" value="NZ_ATHO01000010.1"/>
</dbReference>